<dbReference type="Pfam" id="PF12796">
    <property type="entry name" value="Ank_2"/>
    <property type="match status" value="1"/>
</dbReference>
<dbReference type="SMART" id="SM00248">
    <property type="entry name" value="ANK"/>
    <property type="match status" value="5"/>
</dbReference>
<dbReference type="InterPro" id="IPR036770">
    <property type="entry name" value="Ankyrin_rpt-contain_sf"/>
</dbReference>
<feature type="repeat" description="ANK" evidence="3">
    <location>
        <begin position="680"/>
        <end position="712"/>
    </location>
</feature>
<feature type="region of interest" description="Disordered" evidence="4">
    <location>
        <begin position="441"/>
        <end position="486"/>
    </location>
</feature>
<evidence type="ECO:0000313" key="5">
    <source>
        <dbReference type="Proteomes" id="UP000046395"/>
    </source>
</evidence>
<organism evidence="5 6">
    <name type="scientific">Trichuris muris</name>
    <name type="common">Mouse whipworm</name>
    <dbReference type="NCBI Taxonomy" id="70415"/>
    <lineage>
        <taxon>Eukaryota</taxon>
        <taxon>Metazoa</taxon>
        <taxon>Ecdysozoa</taxon>
        <taxon>Nematoda</taxon>
        <taxon>Enoplea</taxon>
        <taxon>Dorylaimia</taxon>
        <taxon>Trichinellida</taxon>
        <taxon>Trichuridae</taxon>
        <taxon>Trichuris</taxon>
    </lineage>
</organism>
<dbReference type="PANTHER" id="PTHR46680">
    <property type="entry name" value="NF-KAPPA-B INHIBITOR ALPHA"/>
    <property type="match status" value="1"/>
</dbReference>
<evidence type="ECO:0000256" key="1">
    <source>
        <dbReference type="ARBA" id="ARBA00022737"/>
    </source>
</evidence>
<dbReference type="PANTHER" id="PTHR46680:SF2">
    <property type="entry name" value="NF-KAPPA-B INHIBITOR ZETA"/>
    <property type="match status" value="1"/>
</dbReference>
<keyword evidence="5" id="KW-1185">Reference proteome</keyword>
<evidence type="ECO:0000256" key="3">
    <source>
        <dbReference type="PROSITE-ProRule" id="PRU00023"/>
    </source>
</evidence>
<accession>A0A5S6QGE1</accession>
<evidence type="ECO:0000256" key="4">
    <source>
        <dbReference type="SAM" id="MobiDB-lite"/>
    </source>
</evidence>
<dbReference type="WBParaSite" id="TMUE_2000006471.1">
    <property type="protein sequence ID" value="TMUE_2000006471.1"/>
    <property type="gene ID" value="WBGene00293218"/>
</dbReference>
<dbReference type="GO" id="GO:0051059">
    <property type="term" value="F:NF-kappaB binding"/>
    <property type="evidence" value="ECO:0007669"/>
    <property type="project" value="TreeGrafter"/>
</dbReference>
<dbReference type="PROSITE" id="PS50088">
    <property type="entry name" value="ANK_REPEAT"/>
    <property type="match status" value="1"/>
</dbReference>
<dbReference type="AlphaFoldDB" id="A0A5S6QGE1"/>
<dbReference type="InterPro" id="IPR002110">
    <property type="entry name" value="Ankyrin_rpt"/>
</dbReference>
<dbReference type="InterPro" id="IPR051070">
    <property type="entry name" value="NF-kappa-B_inhibitor"/>
</dbReference>
<keyword evidence="1" id="KW-0677">Repeat</keyword>
<protein>
    <submittedName>
        <fullName evidence="6">ANK_REP_REGION domain-containing protein</fullName>
    </submittedName>
</protein>
<sequence>MTVCKVQASPSRMYSRKIFCYAYTPCHYSNTRRCEDTGRRPTQGGICSSYKVHPVAAPTEGYRYPSISSQTWIEDAVEARFCTIASASRNRLAAGRIQFCCVSIGAVASVYSAKNWWRWKNALGNSFALNCEDPVKRGLMALTAKMKLESAVCMDKHDSLRVEGSADLCQGVANAKTDATVTDSSVSGSTEAVKSEEKKSVRLTPAEYFFRSRQRHMKLVDICQSNDGKFELNDLKLSVSSVDNLVEKFREKMKIEADREATEKTEGERCEVPKERNKLPESNEKTCILLPRGPIAVKMGRSVAPSPYSLPEGVRLSKDRNIHQFYPTDYAHQHSQYQCYSLAKSNNFSYVNSDYCLNESDLYPNAYASYAYRSNGNDFVESVPHRFVAAEKSCAYVGNFTDERYLQENAKELVPQQTVDWNEFTMGGALLWQQQFSKSDEQESPFSDSNPSSNHSISTTGESLDLRQTKPLLDSPNSELADSDRENELPDGLCDFILKYSRKYQSQSLGFGREPFPQIARDCKAFVDHSSPLSANSCGDSSPGAPVNTQTASVCASTTSAAEERKVRHPSSGLHQQRQNEPKAKAATQVTACSKNSGTSARQLLRKSIDGKSLENAWAWAIKCELTHPGLLYETDHDGDSMLHIAVWQKNISYIYALTEVMLKTRGKSRPKPFDLLNKWNETPLYFAVVKKMTDVVRYFVEYGAKANVQSKNTGNDSVLHYAASNGLTEILKVLCSGLDVDLNQRNDSGMTPLHSAVKSHAVADEQAQTAPDNLSVVKLLLNSNVDPVCQDSKGKTIIHYCVEKMDVELLQLVFENVDKEVISRLIDAKTVDGMSALELLESTSCRQFSHLSRFGNEQMVKEKLVRMLSQSAAAKSAS</sequence>
<proteinExistence type="predicted"/>
<dbReference type="GO" id="GO:0005829">
    <property type="term" value="C:cytosol"/>
    <property type="evidence" value="ECO:0007669"/>
    <property type="project" value="TreeGrafter"/>
</dbReference>
<evidence type="ECO:0000256" key="2">
    <source>
        <dbReference type="ARBA" id="ARBA00023043"/>
    </source>
</evidence>
<reference evidence="6" key="1">
    <citation type="submission" date="2019-12" db="UniProtKB">
        <authorList>
            <consortium name="WormBaseParasite"/>
        </authorList>
    </citation>
    <scope>IDENTIFICATION</scope>
</reference>
<keyword evidence="2 3" id="KW-0040">ANK repeat</keyword>
<evidence type="ECO:0000313" key="6">
    <source>
        <dbReference type="WBParaSite" id="TMUE_2000006471.1"/>
    </source>
</evidence>
<dbReference type="Gene3D" id="1.25.40.20">
    <property type="entry name" value="Ankyrin repeat-containing domain"/>
    <property type="match status" value="1"/>
</dbReference>
<dbReference type="Proteomes" id="UP000046395">
    <property type="component" value="Unassembled WGS sequence"/>
</dbReference>
<dbReference type="STRING" id="70415.A0A5S6QGE1"/>
<dbReference type="GO" id="GO:0071356">
    <property type="term" value="P:cellular response to tumor necrosis factor"/>
    <property type="evidence" value="ECO:0007669"/>
    <property type="project" value="TreeGrafter"/>
</dbReference>
<dbReference type="SUPFAM" id="SSF48403">
    <property type="entry name" value="Ankyrin repeat"/>
    <property type="match status" value="1"/>
</dbReference>
<feature type="region of interest" description="Disordered" evidence="4">
    <location>
        <begin position="557"/>
        <end position="592"/>
    </location>
</feature>
<feature type="compositionally biased region" description="Low complexity" evidence="4">
    <location>
        <begin position="444"/>
        <end position="458"/>
    </location>
</feature>
<dbReference type="PROSITE" id="PS50297">
    <property type="entry name" value="ANK_REP_REGION"/>
    <property type="match status" value="1"/>
</dbReference>
<name>A0A5S6QGE1_TRIMR</name>
<dbReference type="Pfam" id="PF00023">
    <property type="entry name" value="Ank"/>
    <property type="match status" value="1"/>
</dbReference>